<accession>Q83N26</accession>
<name>Q83N26_TROWT</name>
<reference evidence="2 3" key="1">
    <citation type="journal article" date="2003" name="Genome Res.">
        <title>Tropheryma whipplei twist: a human pathogenic Actinobacteria with a reduced genome.</title>
        <authorList>
            <person name="Raoult D."/>
            <person name="Ogata H."/>
            <person name="Audic S."/>
            <person name="Robert C."/>
            <person name="Suhre K."/>
            <person name="Drancourt M."/>
            <person name="Claverie J.-M."/>
        </authorList>
    </citation>
    <scope>NUCLEOTIDE SEQUENCE [LARGE SCALE GENOMIC DNA]</scope>
    <source>
        <strain evidence="2 3">Twist</strain>
    </source>
</reference>
<dbReference type="OrthoDB" id="9046151at2"/>
<dbReference type="KEGG" id="twh:TWT_137"/>
<feature type="domain" description="Solute-binding protein family 5" evidence="1">
    <location>
        <begin position="77"/>
        <end position="456"/>
    </location>
</feature>
<dbReference type="InterPro" id="IPR000914">
    <property type="entry name" value="SBP_5_dom"/>
</dbReference>
<sequence>MKYMNSRFKFFAAFVPVVLFMAACFGGSPGVKGKEMRFGSCEPQTALLPGSVRDECGSGIVTNLFVGLVTRDREGNLINEVAESIDTQDNLTYVIKVKKDWKFSNGEKVTAKSFVDAWNFTAKKSNAQSNRDDLKYIDGYSADLDGDLSGLKITDEFTFTVKLNKKLNDFSERLSNTTAFFPLPSVAYQDIKKFGQNPIGNGPYLLHDRRKNVSWSYRPNRDYHGYASQFPIPPSVRVTVYQSGSAKYADYLAGNLDLVDVPQENIETYKQDSEGRHIEGVTSVVSYVGITANTPGFELNTEAGKLRRRALSLAIDRQEMGDKLYHGLRFPATGFFSSAFFPNYADLPGSDVLKFNLEKAKEFWAEAEKLSPYPRRQIDFFYNVDGGHKIWIDAVVNQLKNGLGITNIIPKPVPTFREFLDLVDQDDFSGFFRSGWQTGYIAAPSIETLFTSDGSNNSSRYRNPEFDKLAVRAVEAKASESASLYKELLGILLKDLPLIPLFGYKDALVYGKDVRGIKLNKRGIVDTSDMIRE</sequence>
<dbReference type="CDD" id="cd00995">
    <property type="entry name" value="PBP2_NikA_DppA_OppA_like"/>
    <property type="match status" value="1"/>
</dbReference>
<dbReference type="Gene3D" id="3.40.190.10">
    <property type="entry name" value="Periplasmic binding protein-like II"/>
    <property type="match status" value="1"/>
</dbReference>
<dbReference type="InterPro" id="IPR030678">
    <property type="entry name" value="Peptide/Ni-bd"/>
</dbReference>
<dbReference type="GO" id="GO:0042597">
    <property type="term" value="C:periplasmic space"/>
    <property type="evidence" value="ECO:0007669"/>
    <property type="project" value="UniProtKB-ARBA"/>
</dbReference>
<dbReference type="GO" id="GO:1904680">
    <property type="term" value="F:peptide transmembrane transporter activity"/>
    <property type="evidence" value="ECO:0007669"/>
    <property type="project" value="TreeGrafter"/>
</dbReference>
<dbReference type="PIRSF" id="PIRSF002741">
    <property type="entry name" value="MppA"/>
    <property type="match status" value="1"/>
</dbReference>
<dbReference type="eggNOG" id="COG4166">
    <property type="taxonomic scope" value="Bacteria"/>
</dbReference>
<dbReference type="SUPFAM" id="SSF53850">
    <property type="entry name" value="Periplasmic binding protein-like II"/>
    <property type="match status" value="1"/>
</dbReference>
<dbReference type="InterPro" id="IPR039424">
    <property type="entry name" value="SBP_5"/>
</dbReference>
<dbReference type="HOGENOM" id="CLU_017028_0_3_11"/>
<dbReference type="Proteomes" id="UP000002200">
    <property type="component" value="Chromosome"/>
</dbReference>
<dbReference type="GO" id="GO:0015833">
    <property type="term" value="P:peptide transport"/>
    <property type="evidence" value="ECO:0007669"/>
    <property type="project" value="TreeGrafter"/>
</dbReference>
<protein>
    <submittedName>
        <fullName evidence="2">Dipeptide ABC transporter substrate-binding protein</fullName>
    </submittedName>
</protein>
<dbReference type="STRING" id="203267.TWT_137"/>
<gene>
    <name evidence="2" type="primary">dppA2</name>
    <name evidence="2" type="ordered locus">TWT_137</name>
</gene>
<evidence type="ECO:0000313" key="3">
    <source>
        <dbReference type="Proteomes" id="UP000002200"/>
    </source>
</evidence>
<dbReference type="Pfam" id="PF00496">
    <property type="entry name" value="SBP_bac_5"/>
    <property type="match status" value="1"/>
</dbReference>
<evidence type="ECO:0000259" key="1">
    <source>
        <dbReference type="Pfam" id="PF00496"/>
    </source>
</evidence>
<dbReference type="PANTHER" id="PTHR30290">
    <property type="entry name" value="PERIPLASMIC BINDING COMPONENT OF ABC TRANSPORTER"/>
    <property type="match status" value="1"/>
</dbReference>
<proteinExistence type="predicted"/>
<evidence type="ECO:0000313" key="2">
    <source>
        <dbReference type="EMBL" id="AAO44234.1"/>
    </source>
</evidence>
<organism evidence="2 3">
    <name type="scientific">Tropheryma whipplei (strain Twist)</name>
    <name type="common">Whipple's bacillus</name>
    <dbReference type="NCBI Taxonomy" id="203267"/>
    <lineage>
        <taxon>Bacteria</taxon>
        <taxon>Bacillati</taxon>
        <taxon>Actinomycetota</taxon>
        <taxon>Actinomycetes</taxon>
        <taxon>Micrococcales</taxon>
        <taxon>Tropherymataceae</taxon>
        <taxon>Tropheryma</taxon>
    </lineage>
</organism>
<dbReference type="PANTHER" id="PTHR30290:SF83">
    <property type="entry name" value="ABC TRANSPORTER SUBSTRATE-BINDING PROTEIN"/>
    <property type="match status" value="1"/>
</dbReference>
<dbReference type="AlphaFoldDB" id="Q83N26"/>
<dbReference type="Gene3D" id="3.10.105.10">
    <property type="entry name" value="Dipeptide-binding Protein, Domain 3"/>
    <property type="match status" value="1"/>
</dbReference>
<dbReference type="GO" id="GO:0043190">
    <property type="term" value="C:ATP-binding cassette (ABC) transporter complex"/>
    <property type="evidence" value="ECO:0007669"/>
    <property type="project" value="InterPro"/>
</dbReference>
<keyword evidence="3" id="KW-1185">Reference proteome</keyword>
<dbReference type="PROSITE" id="PS51257">
    <property type="entry name" value="PROKAR_LIPOPROTEIN"/>
    <property type="match status" value="1"/>
</dbReference>
<dbReference type="EMBL" id="AE014184">
    <property type="protein sequence ID" value="AAO44234.1"/>
    <property type="molecule type" value="Genomic_DNA"/>
</dbReference>
<dbReference type="Gene3D" id="3.90.76.10">
    <property type="entry name" value="Dipeptide-binding Protein, Domain 1"/>
    <property type="match status" value="1"/>
</dbReference>